<protein>
    <submittedName>
        <fullName evidence="1">Uncharacterized protein</fullName>
    </submittedName>
</protein>
<organism evidence="1 2">
    <name type="scientific">Pyrus ussuriensis x Pyrus communis</name>
    <dbReference type="NCBI Taxonomy" id="2448454"/>
    <lineage>
        <taxon>Eukaryota</taxon>
        <taxon>Viridiplantae</taxon>
        <taxon>Streptophyta</taxon>
        <taxon>Embryophyta</taxon>
        <taxon>Tracheophyta</taxon>
        <taxon>Spermatophyta</taxon>
        <taxon>Magnoliopsida</taxon>
        <taxon>eudicotyledons</taxon>
        <taxon>Gunneridae</taxon>
        <taxon>Pentapetalae</taxon>
        <taxon>rosids</taxon>
        <taxon>fabids</taxon>
        <taxon>Rosales</taxon>
        <taxon>Rosaceae</taxon>
        <taxon>Amygdaloideae</taxon>
        <taxon>Maleae</taxon>
        <taxon>Pyrus</taxon>
    </lineage>
</organism>
<gene>
    <name evidence="1" type="ORF">D8674_006436</name>
</gene>
<dbReference type="AlphaFoldDB" id="A0A5N5FUE5"/>
<dbReference type="EMBL" id="SMOL01000559">
    <property type="protein sequence ID" value="KAB2606719.1"/>
    <property type="molecule type" value="Genomic_DNA"/>
</dbReference>
<reference evidence="2" key="2">
    <citation type="submission" date="2019-10" db="EMBL/GenBank/DDBJ databases">
        <title>A de novo genome assembly of a pear dwarfing rootstock.</title>
        <authorList>
            <person name="Wang F."/>
            <person name="Wang J."/>
            <person name="Li S."/>
            <person name="Zhang Y."/>
            <person name="Fang M."/>
            <person name="Ma L."/>
            <person name="Zhao Y."/>
            <person name="Jiang S."/>
        </authorList>
    </citation>
    <scope>NUCLEOTIDE SEQUENCE [LARGE SCALE GENOMIC DNA]</scope>
</reference>
<evidence type="ECO:0000313" key="2">
    <source>
        <dbReference type="Proteomes" id="UP000327157"/>
    </source>
</evidence>
<sequence length="81" mass="9300">MVEPRVELDTPRDLSLSKLERLITSSLIKSITSLELILMFPHLIWAPMFRPCHGCWMSTPNLMVTHQLLSLESPLFPVNQV</sequence>
<accession>A0A5N5FUE5</accession>
<reference evidence="1 2" key="1">
    <citation type="submission" date="2019-09" db="EMBL/GenBank/DDBJ databases">
        <authorList>
            <person name="Ou C."/>
        </authorList>
    </citation>
    <scope>NUCLEOTIDE SEQUENCE [LARGE SCALE GENOMIC DNA]</scope>
    <source>
        <strain evidence="1">S2</strain>
        <tissue evidence="1">Leaf</tissue>
    </source>
</reference>
<reference evidence="1 2" key="3">
    <citation type="submission" date="2019-11" db="EMBL/GenBank/DDBJ databases">
        <title>A de novo genome assembly of a pear dwarfing rootstock.</title>
        <authorList>
            <person name="Wang F."/>
            <person name="Wang J."/>
            <person name="Li S."/>
            <person name="Zhang Y."/>
            <person name="Fang M."/>
            <person name="Ma L."/>
            <person name="Zhao Y."/>
            <person name="Jiang S."/>
        </authorList>
    </citation>
    <scope>NUCLEOTIDE SEQUENCE [LARGE SCALE GENOMIC DNA]</scope>
    <source>
        <strain evidence="1">S2</strain>
        <tissue evidence="1">Leaf</tissue>
    </source>
</reference>
<proteinExistence type="predicted"/>
<evidence type="ECO:0000313" key="1">
    <source>
        <dbReference type="EMBL" id="KAB2606719.1"/>
    </source>
</evidence>
<comment type="caution">
    <text evidence="1">The sequence shown here is derived from an EMBL/GenBank/DDBJ whole genome shotgun (WGS) entry which is preliminary data.</text>
</comment>
<name>A0A5N5FUE5_9ROSA</name>
<dbReference type="Proteomes" id="UP000327157">
    <property type="component" value="Chromosome 11"/>
</dbReference>
<keyword evidence="2" id="KW-1185">Reference proteome</keyword>